<keyword evidence="1" id="KW-1133">Transmembrane helix</keyword>
<protein>
    <submittedName>
        <fullName evidence="2">Uncharacterized protein</fullName>
    </submittedName>
</protein>
<accession>Q7RNX7</accession>
<organism evidence="2 3">
    <name type="scientific">Plasmodium yoelii yoelii</name>
    <dbReference type="NCBI Taxonomy" id="73239"/>
    <lineage>
        <taxon>Eukaryota</taxon>
        <taxon>Sar</taxon>
        <taxon>Alveolata</taxon>
        <taxon>Apicomplexa</taxon>
        <taxon>Aconoidasida</taxon>
        <taxon>Haemosporida</taxon>
        <taxon>Plasmodiidae</taxon>
        <taxon>Plasmodium</taxon>
        <taxon>Plasmodium (Vinckeia)</taxon>
    </lineage>
</organism>
<dbReference type="InParanoid" id="Q7RNX7"/>
<dbReference type="PaxDb" id="73239-Q7RNX7"/>
<comment type="caution">
    <text evidence="2">The sequence shown here is derived from an EMBL/GenBank/DDBJ whole genome shotgun (WGS) entry which is preliminary data.</text>
</comment>
<dbReference type="AlphaFoldDB" id="Q7RNX7"/>
<proteinExistence type="predicted"/>
<dbReference type="Proteomes" id="UP000008553">
    <property type="component" value="Unassembled WGS sequence"/>
</dbReference>
<feature type="transmembrane region" description="Helical" evidence="1">
    <location>
        <begin position="12"/>
        <end position="30"/>
    </location>
</feature>
<keyword evidence="3" id="KW-1185">Reference proteome</keyword>
<keyword evidence="1" id="KW-0812">Transmembrane</keyword>
<feature type="transmembrane region" description="Helical" evidence="1">
    <location>
        <begin position="36"/>
        <end position="54"/>
    </location>
</feature>
<evidence type="ECO:0000313" key="2">
    <source>
        <dbReference type="EMBL" id="EAA21046.1"/>
    </source>
</evidence>
<keyword evidence="1" id="KW-0472">Membrane</keyword>
<gene>
    <name evidence="2" type="ORF">PY01686</name>
</gene>
<name>Q7RNX7_PLAYO</name>
<sequence length="70" mass="8538">MYILLCLNMHMYIYYFDPHVAVCGNILYIIQKYFLFISLHIYMNIIVFYALGGFHSHIYRIISPYFFINK</sequence>
<reference evidence="2 3" key="1">
    <citation type="journal article" date="2002" name="Nature">
        <title>Genome sequence and comparative analysis of the model rodent malaria parasite Plasmodium yoelii yoelii.</title>
        <authorList>
            <person name="Carlton J.M."/>
            <person name="Angiuoli S.V."/>
            <person name="Suh B.B."/>
            <person name="Kooij T.W."/>
            <person name="Pertea M."/>
            <person name="Silva J.C."/>
            <person name="Ermolaeva M.D."/>
            <person name="Allen J.E."/>
            <person name="Selengut J.D."/>
            <person name="Koo H.L."/>
            <person name="Peterson J.D."/>
            <person name="Pop M."/>
            <person name="Kosack D.S."/>
            <person name="Shumway M.F."/>
            <person name="Bidwell S.L."/>
            <person name="Shallom S.J."/>
            <person name="van Aken S.E."/>
            <person name="Riedmuller S.B."/>
            <person name="Feldblyum T.V."/>
            <person name="Cho J.K."/>
            <person name="Quackenbush J."/>
            <person name="Sedegah M."/>
            <person name="Shoaibi A."/>
            <person name="Cummings L.M."/>
            <person name="Florens L."/>
            <person name="Yates J.R."/>
            <person name="Raine J.D."/>
            <person name="Sinden R.E."/>
            <person name="Harris M.A."/>
            <person name="Cunningham D.A."/>
            <person name="Preiser P.R."/>
            <person name="Bergman L.W."/>
            <person name="Vaidya A.B."/>
            <person name="van Lin L.H."/>
            <person name="Janse C.J."/>
            <person name="Waters A.P."/>
            <person name="Smith H.O."/>
            <person name="White O.R."/>
            <person name="Salzberg S.L."/>
            <person name="Venter J.C."/>
            <person name="Fraser C.M."/>
            <person name="Hoffman S.L."/>
            <person name="Gardner M.J."/>
            <person name="Carucci D.J."/>
        </authorList>
    </citation>
    <scope>NUCLEOTIDE SEQUENCE [LARGE SCALE GENOMIC DNA]</scope>
    <source>
        <strain evidence="2 3">17XNL</strain>
    </source>
</reference>
<evidence type="ECO:0000313" key="3">
    <source>
        <dbReference type="Proteomes" id="UP000008553"/>
    </source>
</evidence>
<evidence type="ECO:0000256" key="1">
    <source>
        <dbReference type="SAM" id="Phobius"/>
    </source>
</evidence>
<dbReference type="EMBL" id="AABL01000454">
    <property type="protein sequence ID" value="EAA21046.1"/>
    <property type="molecule type" value="Genomic_DNA"/>
</dbReference>